<dbReference type="RefSeq" id="WP_141385005.1">
    <property type="nucleotide sequence ID" value="NZ_BJNF01000098.1"/>
</dbReference>
<proteinExistence type="predicted"/>
<dbReference type="EMBL" id="BJNF01000098">
    <property type="protein sequence ID" value="GEC17265.1"/>
    <property type="molecule type" value="Genomic_DNA"/>
</dbReference>
<feature type="compositionally biased region" description="Basic and acidic residues" evidence="1">
    <location>
        <begin position="50"/>
        <end position="63"/>
    </location>
</feature>
<evidence type="ECO:0000256" key="1">
    <source>
        <dbReference type="SAM" id="MobiDB-lite"/>
    </source>
</evidence>
<protein>
    <submittedName>
        <fullName evidence="2">Uncharacterized protein</fullName>
    </submittedName>
</protein>
<comment type="caution">
    <text evidence="2">The sequence shown here is derived from an EMBL/GenBank/DDBJ whole genome shotgun (WGS) entry which is preliminary data.</text>
</comment>
<sequence length="132" mass="15177">MRDLLVAVHSPEISRFLMNDVRLNPEFSEAAPLRDVVDLHEFDLVARQRHTGDEFGDDGERVPCPKRHRHQADAHPEEPGDLLNQFSVGVDTRSAELEQTSLGDAFPRRKSRYGFRDIFNTCRLETRFTATE</sequence>
<evidence type="ECO:0000313" key="2">
    <source>
        <dbReference type="EMBL" id="GEC17265.1"/>
    </source>
</evidence>
<evidence type="ECO:0000313" key="3">
    <source>
        <dbReference type="Proteomes" id="UP000318825"/>
    </source>
</evidence>
<dbReference type="Proteomes" id="UP000318825">
    <property type="component" value="Unassembled WGS sequence"/>
</dbReference>
<reference evidence="2 3" key="1">
    <citation type="submission" date="2019-06" db="EMBL/GenBank/DDBJ databases">
        <title>Whole genome shotgun sequence of Nitrobacter winogradskyi NBRC 14297.</title>
        <authorList>
            <person name="Hosoyama A."/>
            <person name="Uohara A."/>
            <person name="Ohji S."/>
            <person name="Ichikawa N."/>
        </authorList>
    </citation>
    <scope>NUCLEOTIDE SEQUENCE [LARGE SCALE GENOMIC DNA]</scope>
    <source>
        <strain evidence="2 3">NBRC 14297</strain>
    </source>
</reference>
<dbReference type="AlphaFoldDB" id="A0A4Y3WF07"/>
<accession>A0A4Y3WF07</accession>
<feature type="region of interest" description="Disordered" evidence="1">
    <location>
        <begin position="50"/>
        <end position="84"/>
    </location>
</feature>
<gene>
    <name evidence="2" type="ORF">NWI01_31570</name>
</gene>
<organism evidence="2 3">
    <name type="scientific">Nitrobacter winogradskyi</name>
    <name type="common">Nitrobacter agilis</name>
    <dbReference type="NCBI Taxonomy" id="913"/>
    <lineage>
        <taxon>Bacteria</taxon>
        <taxon>Pseudomonadati</taxon>
        <taxon>Pseudomonadota</taxon>
        <taxon>Alphaproteobacteria</taxon>
        <taxon>Hyphomicrobiales</taxon>
        <taxon>Nitrobacteraceae</taxon>
        <taxon>Nitrobacter</taxon>
    </lineage>
</organism>
<name>A0A4Y3WF07_NITWI</name>